<accession>A0A975GKM4</accession>
<dbReference type="Proteomes" id="UP000663722">
    <property type="component" value="Chromosome"/>
</dbReference>
<keyword evidence="2" id="KW-1185">Reference proteome</keyword>
<evidence type="ECO:0000313" key="2">
    <source>
        <dbReference type="Proteomes" id="UP000663722"/>
    </source>
</evidence>
<reference evidence="1" key="1">
    <citation type="journal article" date="2021" name="Microb. Physiol.">
        <title>Proteogenomic Insights into the Physiology of Marine, Sulfate-Reducing, Filamentous Desulfonema limicola and Desulfonema magnum.</title>
        <authorList>
            <person name="Schnaars V."/>
            <person name="Wohlbrand L."/>
            <person name="Scheve S."/>
            <person name="Hinrichs C."/>
            <person name="Reinhardt R."/>
            <person name="Rabus R."/>
        </authorList>
    </citation>
    <scope>NUCLEOTIDE SEQUENCE</scope>
    <source>
        <strain evidence="1">4be13</strain>
    </source>
</reference>
<dbReference type="AlphaFoldDB" id="A0A975GKM4"/>
<proteinExistence type="predicted"/>
<sequence length="86" mass="10434">MGKCVNHEDRETNFLCMKHEVYMCQECLRCRDPEIYCKFRSSCPIWFMHKQKKREERERKAEAVMETYKISSDPDNTPSNLRTRLP</sequence>
<dbReference type="KEGG" id="dmm:dnm_006590"/>
<evidence type="ECO:0000313" key="1">
    <source>
        <dbReference type="EMBL" id="QTA84660.1"/>
    </source>
</evidence>
<dbReference type="EMBL" id="CP061800">
    <property type="protein sequence ID" value="QTA84660.1"/>
    <property type="molecule type" value="Genomic_DNA"/>
</dbReference>
<name>A0A975GKM4_9BACT</name>
<gene>
    <name evidence="1" type="ORF">dnm_006590</name>
</gene>
<protein>
    <submittedName>
        <fullName evidence="1">Uncharacterized protein</fullName>
    </submittedName>
</protein>
<organism evidence="1 2">
    <name type="scientific">Desulfonema magnum</name>
    <dbReference type="NCBI Taxonomy" id="45655"/>
    <lineage>
        <taxon>Bacteria</taxon>
        <taxon>Pseudomonadati</taxon>
        <taxon>Thermodesulfobacteriota</taxon>
        <taxon>Desulfobacteria</taxon>
        <taxon>Desulfobacterales</taxon>
        <taxon>Desulfococcaceae</taxon>
        <taxon>Desulfonema</taxon>
    </lineage>
</organism>